<dbReference type="STRING" id="210143.A0A1R3GBV5"/>
<dbReference type="Proteomes" id="UP000188268">
    <property type="component" value="Unassembled WGS sequence"/>
</dbReference>
<evidence type="ECO:0000313" key="2">
    <source>
        <dbReference type="Proteomes" id="UP000188268"/>
    </source>
</evidence>
<name>A0A1R3GBV5_COCAP</name>
<gene>
    <name evidence="1" type="ORF">CCACVL1_27182</name>
</gene>
<protein>
    <submittedName>
        <fullName evidence="1">Uncharacterized protein</fullName>
    </submittedName>
</protein>
<comment type="caution">
    <text evidence="1">The sequence shown here is derived from an EMBL/GenBank/DDBJ whole genome shotgun (WGS) entry which is preliminary data.</text>
</comment>
<accession>A0A1R3GBV5</accession>
<dbReference type="OrthoDB" id="689350at2759"/>
<dbReference type="EMBL" id="AWWV01014643">
    <property type="protein sequence ID" value="OMO55565.1"/>
    <property type="molecule type" value="Genomic_DNA"/>
</dbReference>
<keyword evidence="2" id="KW-1185">Reference proteome</keyword>
<sequence length="167" mass="19302">MNQIQHLRNGMELDDFKTEHEISTNGHEVEDDLGSYLAEISSMTGDESDHNLMEETNLDRQEEQDMFAMMDHHPGGFGGLRRHEFGMFHEGPSMLPNYAYNHQNMPSMIMNTYMQQQDSQSKNNNMIMANYGNNNMYMQQNDMINNLSSAPRIPPFARHGISSVPYY</sequence>
<reference evidence="1 2" key="1">
    <citation type="submission" date="2013-09" db="EMBL/GenBank/DDBJ databases">
        <title>Corchorus capsularis genome sequencing.</title>
        <authorList>
            <person name="Alam M."/>
            <person name="Haque M.S."/>
            <person name="Islam M.S."/>
            <person name="Emdad E.M."/>
            <person name="Islam M.M."/>
            <person name="Ahmed B."/>
            <person name="Halim A."/>
            <person name="Hossen Q.M.M."/>
            <person name="Hossain M.Z."/>
            <person name="Ahmed R."/>
            <person name="Khan M.M."/>
            <person name="Islam R."/>
            <person name="Rashid M.M."/>
            <person name="Khan S.A."/>
            <person name="Rahman M.S."/>
            <person name="Alam M."/>
        </authorList>
    </citation>
    <scope>NUCLEOTIDE SEQUENCE [LARGE SCALE GENOMIC DNA]</scope>
    <source>
        <strain evidence="2">cv. CVL-1</strain>
        <tissue evidence="1">Whole seedling</tissue>
    </source>
</reference>
<evidence type="ECO:0000313" key="1">
    <source>
        <dbReference type="EMBL" id="OMO55565.1"/>
    </source>
</evidence>
<organism evidence="1 2">
    <name type="scientific">Corchorus capsularis</name>
    <name type="common">Jute</name>
    <dbReference type="NCBI Taxonomy" id="210143"/>
    <lineage>
        <taxon>Eukaryota</taxon>
        <taxon>Viridiplantae</taxon>
        <taxon>Streptophyta</taxon>
        <taxon>Embryophyta</taxon>
        <taxon>Tracheophyta</taxon>
        <taxon>Spermatophyta</taxon>
        <taxon>Magnoliopsida</taxon>
        <taxon>eudicotyledons</taxon>
        <taxon>Gunneridae</taxon>
        <taxon>Pentapetalae</taxon>
        <taxon>rosids</taxon>
        <taxon>malvids</taxon>
        <taxon>Malvales</taxon>
        <taxon>Malvaceae</taxon>
        <taxon>Grewioideae</taxon>
        <taxon>Apeibeae</taxon>
        <taxon>Corchorus</taxon>
    </lineage>
</organism>
<dbReference type="Gramene" id="OMO55565">
    <property type="protein sequence ID" value="OMO55565"/>
    <property type="gene ID" value="CCACVL1_27182"/>
</dbReference>
<proteinExistence type="predicted"/>
<dbReference type="AlphaFoldDB" id="A0A1R3GBV5"/>